<dbReference type="PANTHER" id="PTHR46018:SF2">
    <property type="entry name" value="ZINC PHOSPHODIESTERASE ELAC PROTEIN 1"/>
    <property type="match status" value="1"/>
</dbReference>
<dbReference type="NCBIfam" id="NF000801">
    <property type="entry name" value="PRK00055.1-3"/>
    <property type="match status" value="1"/>
</dbReference>
<feature type="binding site" evidence="10">
    <location>
        <position position="63"/>
    </location>
    <ligand>
        <name>Zn(2+)</name>
        <dbReference type="ChEBI" id="CHEBI:29105"/>
        <label>1</label>
        <note>catalytic</note>
    </ligand>
</feature>
<evidence type="ECO:0000313" key="12">
    <source>
        <dbReference type="EMBL" id="KYG25517.1"/>
    </source>
</evidence>
<evidence type="ECO:0000313" key="13">
    <source>
        <dbReference type="Proteomes" id="UP000075806"/>
    </source>
</evidence>
<comment type="caution">
    <text evidence="12">The sequence shown here is derived from an EMBL/GenBank/DDBJ whole genome shotgun (WGS) entry which is preliminary data.</text>
</comment>
<feature type="binding site" evidence="10">
    <location>
        <position position="212"/>
    </location>
    <ligand>
        <name>Zn(2+)</name>
        <dbReference type="ChEBI" id="CHEBI:29105"/>
        <label>1</label>
        <note>catalytic</note>
    </ligand>
</feature>
<dbReference type="OrthoDB" id="9800940at2"/>
<keyword evidence="3 10" id="KW-0819">tRNA processing</keyword>
<protein>
    <recommendedName>
        <fullName evidence="2 10">Ribonuclease Z</fullName>
        <shortName evidence="10">RNase Z</shortName>
        <ecNumber evidence="2 10">3.1.26.11</ecNumber>
    </recommendedName>
    <alternativeName>
        <fullName evidence="10">tRNA 3 endonuclease</fullName>
    </alternativeName>
    <alternativeName>
        <fullName evidence="10">tRNase Z</fullName>
    </alternativeName>
</protein>
<comment type="subunit">
    <text evidence="1 10">Homodimer.</text>
</comment>
<dbReference type="InterPro" id="IPR013471">
    <property type="entry name" value="RNase_Z/BN"/>
</dbReference>
<comment type="similarity">
    <text evidence="10">Belongs to the RNase Z family.</text>
</comment>
<feature type="binding site" evidence="10">
    <location>
        <position position="65"/>
    </location>
    <ligand>
        <name>Zn(2+)</name>
        <dbReference type="ChEBI" id="CHEBI:29105"/>
        <label>1</label>
        <note>catalytic</note>
    </ligand>
</feature>
<evidence type="ECO:0000256" key="4">
    <source>
        <dbReference type="ARBA" id="ARBA00022722"/>
    </source>
</evidence>
<dbReference type="InterPro" id="IPR001279">
    <property type="entry name" value="Metallo-B-lactamas"/>
</dbReference>
<sequence length="304" mass="33555">MELYFLGTGAGIPSLQRNVSSLAIRFMQRGSKQWLFDCGEATQHQILQTPISLSKIDKIFISHLHGDHIFGLPGIIGSRSFQGAESKLTIYGPKGLQSFVETALKTSSTYLKYPIEFVEVTQSGPLFNEKGITVEVLELEHVMPCYAYKVVEDDKPGELLVEKLKALNIAPGPSYQKIKRGESITLDDGRIINGQDFVGMPQKGRSLVIAGDTKPVDNMVEFSKGVDLLVHEATFLQDKSKHAKSYGHSTALEAAHLAAQASVKMLILTHISSRYVGVDDKIIKETHSAFENTIVAHDLMHYIV</sequence>
<feature type="binding site" evidence="10">
    <location>
        <position position="68"/>
    </location>
    <ligand>
        <name>Zn(2+)</name>
        <dbReference type="ChEBI" id="CHEBI:29105"/>
        <label>2</label>
        <note>catalytic</note>
    </ligand>
</feature>
<dbReference type="RefSeq" id="WP_061950291.1">
    <property type="nucleotide sequence ID" value="NZ_LTAO01000040.1"/>
</dbReference>
<keyword evidence="6 10" id="KW-0255">Endonuclease</keyword>
<feature type="active site" description="Proton acceptor" evidence="10">
    <location>
        <position position="67"/>
    </location>
</feature>
<dbReference type="CDD" id="cd07717">
    <property type="entry name" value="RNaseZ_ZiPD-like_MBL-fold"/>
    <property type="match status" value="1"/>
</dbReference>
<evidence type="ECO:0000256" key="8">
    <source>
        <dbReference type="ARBA" id="ARBA00022833"/>
    </source>
</evidence>
<reference evidence="12" key="1">
    <citation type="submission" date="2016-02" db="EMBL/GenBank/DDBJ databases">
        <title>Genome sequence of Bacillus trypoxylicola KCTC 13244(T).</title>
        <authorList>
            <person name="Jeong H."/>
            <person name="Park S.-H."/>
            <person name="Choi S.-K."/>
        </authorList>
    </citation>
    <scope>NUCLEOTIDE SEQUENCE [LARGE SCALE GENOMIC DNA]</scope>
    <source>
        <strain evidence="12">KCTC 13244</strain>
    </source>
</reference>
<dbReference type="Pfam" id="PF12706">
    <property type="entry name" value="Lactamase_B_2"/>
    <property type="match status" value="1"/>
</dbReference>
<dbReference type="Proteomes" id="UP000075806">
    <property type="component" value="Unassembled WGS sequence"/>
</dbReference>
<evidence type="ECO:0000256" key="7">
    <source>
        <dbReference type="ARBA" id="ARBA00022801"/>
    </source>
</evidence>
<name>A0A161PVF4_9BACI</name>
<dbReference type="FunFam" id="3.60.15.10:FF:000002">
    <property type="entry name" value="Ribonuclease Z"/>
    <property type="match status" value="1"/>
</dbReference>
<comment type="cofactor">
    <cofactor evidence="10">
        <name>Zn(2+)</name>
        <dbReference type="ChEBI" id="CHEBI:29105"/>
    </cofactor>
    <text evidence="10">Binds 2 Zn(2+) ions.</text>
</comment>
<dbReference type="AlphaFoldDB" id="A0A161PVF4"/>
<keyword evidence="4 10" id="KW-0540">Nuclease</keyword>
<feature type="binding site" evidence="10">
    <location>
        <position position="270"/>
    </location>
    <ligand>
        <name>Zn(2+)</name>
        <dbReference type="ChEBI" id="CHEBI:29105"/>
        <label>2</label>
        <note>catalytic</note>
    </ligand>
</feature>
<feature type="binding site" evidence="10">
    <location>
        <position position="212"/>
    </location>
    <ligand>
        <name>Zn(2+)</name>
        <dbReference type="ChEBI" id="CHEBI:29105"/>
        <label>2</label>
        <note>catalytic</note>
    </ligand>
</feature>
<keyword evidence="13" id="KW-1185">Reference proteome</keyword>
<dbReference type="GO" id="GO:0042781">
    <property type="term" value="F:3'-tRNA processing endoribonuclease activity"/>
    <property type="evidence" value="ECO:0007669"/>
    <property type="project" value="UniProtKB-UniRule"/>
</dbReference>
<comment type="function">
    <text evidence="9 10">Zinc phosphodiesterase, which displays some tRNA 3'-processing endonuclease activity. Probably involved in tRNA maturation, by removing a 3'-trailer from precursor tRNA.</text>
</comment>
<dbReference type="SUPFAM" id="SSF56281">
    <property type="entry name" value="Metallo-hydrolase/oxidoreductase"/>
    <property type="match status" value="1"/>
</dbReference>
<dbReference type="HAMAP" id="MF_01818">
    <property type="entry name" value="RNase_Z_BN"/>
    <property type="match status" value="1"/>
</dbReference>
<evidence type="ECO:0000256" key="10">
    <source>
        <dbReference type="HAMAP-Rule" id="MF_01818"/>
    </source>
</evidence>
<dbReference type="Gene3D" id="3.60.15.10">
    <property type="entry name" value="Ribonuclease Z/Hydroxyacylglutathione hydrolase-like"/>
    <property type="match status" value="1"/>
</dbReference>
<feature type="domain" description="Metallo-beta-lactamase" evidence="11">
    <location>
        <begin position="202"/>
        <end position="271"/>
    </location>
</feature>
<evidence type="ECO:0000256" key="6">
    <source>
        <dbReference type="ARBA" id="ARBA00022759"/>
    </source>
</evidence>
<dbReference type="EC" id="3.1.26.11" evidence="2 10"/>
<dbReference type="NCBIfam" id="TIGR02651">
    <property type="entry name" value="RNase_Z"/>
    <property type="match status" value="1"/>
</dbReference>
<organism evidence="12 13">
    <name type="scientific">Alkalihalobacillus trypoxylicola</name>
    <dbReference type="NCBI Taxonomy" id="519424"/>
    <lineage>
        <taxon>Bacteria</taxon>
        <taxon>Bacillati</taxon>
        <taxon>Bacillota</taxon>
        <taxon>Bacilli</taxon>
        <taxon>Bacillales</taxon>
        <taxon>Bacillaceae</taxon>
        <taxon>Alkalihalobacillus</taxon>
    </lineage>
</organism>
<dbReference type="GO" id="GO:0008270">
    <property type="term" value="F:zinc ion binding"/>
    <property type="evidence" value="ECO:0007669"/>
    <property type="project" value="UniProtKB-UniRule"/>
</dbReference>
<dbReference type="PANTHER" id="PTHR46018">
    <property type="entry name" value="ZINC PHOSPHODIESTERASE ELAC PROTEIN 1"/>
    <property type="match status" value="1"/>
</dbReference>
<dbReference type="STRING" id="519424.AZF04_13580"/>
<evidence type="ECO:0000259" key="11">
    <source>
        <dbReference type="Pfam" id="PF12706"/>
    </source>
</evidence>
<evidence type="ECO:0000256" key="9">
    <source>
        <dbReference type="ARBA" id="ARBA00057812"/>
    </source>
</evidence>
<evidence type="ECO:0000256" key="1">
    <source>
        <dbReference type="ARBA" id="ARBA00011738"/>
    </source>
</evidence>
<dbReference type="GO" id="GO:0042802">
    <property type="term" value="F:identical protein binding"/>
    <property type="evidence" value="ECO:0007669"/>
    <property type="project" value="UniProtKB-ARBA"/>
</dbReference>
<gene>
    <name evidence="10" type="primary">rnz</name>
    <name evidence="12" type="ORF">AZF04_13580</name>
</gene>
<dbReference type="EMBL" id="LTAO01000040">
    <property type="protein sequence ID" value="KYG25517.1"/>
    <property type="molecule type" value="Genomic_DNA"/>
</dbReference>
<proteinExistence type="inferred from homology"/>
<evidence type="ECO:0000256" key="3">
    <source>
        <dbReference type="ARBA" id="ARBA00022694"/>
    </source>
</evidence>
<feature type="binding site" evidence="10">
    <location>
        <position position="67"/>
    </location>
    <ligand>
        <name>Zn(2+)</name>
        <dbReference type="ChEBI" id="CHEBI:29105"/>
        <label>2</label>
        <note>catalytic</note>
    </ligand>
</feature>
<evidence type="ECO:0000256" key="5">
    <source>
        <dbReference type="ARBA" id="ARBA00022723"/>
    </source>
</evidence>
<dbReference type="InterPro" id="IPR036866">
    <property type="entry name" value="RibonucZ/Hydroxyglut_hydro"/>
</dbReference>
<comment type="catalytic activity">
    <reaction evidence="10">
        <text>Endonucleolytic cleavage of RNA, removing extra 3' nucleotides from tRNA precursor, generating 3' termini of tRNAs. A 3'-hydroxy group is left at the tRNA terminus and a 5'-phosphoryl group is left at the trailer molecule.</text>
        <dbReference type="EC" id="3.1.26.11"/>
    </reaction>
</comment>
<keyword evidence="5 10" id="KW-0479">Metal-binding</keyword>
<evidence type="ECO:0000256" key="2">
    <source>
        <dbReference type="ARBA" id="ARBA00012477"/>
    </source>
</evidence>
<dbReference type="Pfam" id="PF23023">
    <property type="entry name" value="Anti-Pycsar_Apyc1"/>
    <property type="match status" value="1"/>
</dbReference>
<accession>A0A161PVF4</accession>
<keyword evidence="7 10" id="KW-0378">Hydrolase</keyword>
<feature type="binding site" evidence="10">
    <location>
        <position position="141"/>
    </location>
    <ligand>
        <name>Zn(2+)</name>
        <dbReference type="ChEBI" id="CHEBI:29105"/>
        <label>1</label>
        <note>catalytic</note>
    </ligand>
</feature>
<keyword evidence="8 10" id="KW-0862">Zinc</keyword>